<dbReference type="GO" id="GO:0005634">
    <property type="term" value="C:nucleus"/>
    <property type="evidence" value="ECO:0007669"/>
    <property type="project" value="UniProtKB-UniRule"/>
</dbReference>
<evidence type="ECO:0000256" key="1">
    <source>
        <dbReference type="ARBA" id="ARBA00023125"/>
    </source>
</evidence>
<feature type="compositionally biased region" description="Polar residues" evidence="4">
    <location>
        <begin position="283"/>
        <end position="296"/>
    </location>
</feature>
<feature type="region of interest" description="Disordered" evidence="4">
    <location>
        <begin position="435"/>
        <end position="467"/>
    </location>
</feature>
<dbReference type="GO" id="GO:0000978">
    <property type="term" value="F:RNA polymerase II cis-regulatory region sequence-specific DNA binding"/>
    <property type="evidence" value="ECO:0007669"/>
    <property type="project" value="TreeGrafter"/>
</dbReference>
<dbReference type="PANTHER" id="PTHR45789:SF2">
    <property type="entry name" value="FI18025P1"/>
    <property type="match status" value="1"/>
</dbReference>
<reference evidence="6" key="1">
    <citation type="journal article" date="2020" name="Stud. Mycol.">
        <title>101 Dothideomycetes genomes: a test case for predicting lifestyles and emergence of pathogens.</title>
        <authorList>
            <person name="Haridas S."/>
            <person name="Albert R."/>
            <person name="Binder M."/>
            <person name="Bloem J."/>
            <person name="Labutti K."/>
            <person name="Salamov A."/>
            <person name="Andreopoulos B."/>
            <person name="Baker S."/>
            <person name="Barry K."/>
            <person name="Bills G."/>
            <person name="Bluhm B."/>
            <person name="Cannon C."/>
            <person name="Castanera R."/>
            <person name="Culley D."/>
            <person name="Daum C."/>
            <person name="Ezra D."/>
            <person name="Gonzalez J."/>
            <person name="Henrissat B."/>
            <person name="Kuo A."/>
            <person name="Liang C."/>
            <person name="Lipzen A."/>
            <person name="Lutzoni F."/>
            <person name="Magnuson J."/>
            <person name="Mondo S."/>
            <person name="Nolan M."/>
            <person name="Ohm R."/>
            <person name="Pangilinan J."/>
            <person name="Park H.-J."/>
            <person name="Ramirez L."/>
            <person name="Alfaro M."/>
            <person name="Sun H."/>
            <person name="Tritt A."/>
            <person name="Yoshinaga Y."/>
            <person name="Zwiers L.-H."/>
            <person name="Turgeon B."/>
            <person name="Goodwin S."/>
            <person name="Spatafora J."/>
            <person name="Crous P."/>
            <person name="Grigoriev I."/>
        </authorList>
    </citation>
    <scope>NUCLEOTIDE SEQUENCE</scope>
    <source>
        <strain evidence="6">CBS 260.36</strain>
    </source>
</reference>
<evidence type="ECO:0000313" key="7">
    <source>
        <dbReference type="Proteomes" id="UP000799439"/>
    </source>
</evidence>
<dbReference type="CDD" id="cd01389">
    <property type="entry name" value="HMG-box_ROX1-like"/>
    <property type="match status" value="1"/>
</dbReference>
<evidence type="ECO:0000313" key="6">
    <source>
        <dbReference type="EMBL" id="KAF2157697.1"/>
    </source>
</evidence>
<dbReference type="SUPFAM" id="SSF47095">
    <property type="entry name" value="HMG-box"/>
    <property type="match status" value="1"/>
</dbReference>
<dbReference type="AlphaFoldDB" id="A0A9P4JCQ6"/>
<keyword evidence="2 3" id="KW-0539">Nucleus</keyword>
<evidence type="ECO:0000256" key="3">
    <source>
        <dbReference type="PROSITE-ProRule" id="PRU00267"/>
    </source>
</evidence>
<evidence type="ECO:0000256" key="2">
    <source>
        <dbReference type="ARBA" id="ARBA00023242"/>
    </source>
</evidence>
<dbReference type="GO" id="GO:0000981">
    <property type="term" value="F:DNA-binding transcription factor activity, RNA polymerase II-specific"/>
    <property type="evidence" value="ECO:0007669"/>
    <property type="project" value="TreeGrafter"/>
</dbReference>
<dbReference type="Gene3D" id="1.10.30.10">
    <property type="entry name" value="High mobility group box domain"/>
    <property type="match status" value="1"/>
</dbReference>
<keyword evidence="1 3" id="KW-0238">DNA-binding</keyword>
<accession>A0A9P4JCQ6</accession>
<keyword evidence="7" id="KW-1185">Reference proteome</keyword>
<proteinExistence type="predicted"/>
<dbReference type="PANTHER" id="PTHR45789">
    <property type="entry name" value="FI18025P1"/>
    <property type="match status" value="1"/>
</dbReference>
<evidence type="ECO:0000259" key="5">
    <source>
        <dbReference type="PROSITE" id="PS50118"/>
    </source>
</evidence>
<name>A0A9P4JCQ6_9PEZI</name>
<sequence length="478" mass="53252">MSNPSQEYNFGHYDGDAFEQNLSAALSQYNNSFEAIEDNINVWQSGDLSSLQSASLQPGNAQTVNLTSSDLVETRLRPRKNKSATVTHLKANGKAKLQLQPPKKSRSRTKRSKEEAEAELLRLGVPMSFSEFTKDWNIPVEDIEALVHRTPQKRLQEAQDKGKIPRPSNSFILYRSAYTEKTKVWAKTDNHQVISKFLGLFWAIEPQGLKDRYAVWADIDKANHQLAFPSYKYEPQQSRNKRAIDSDDEDGSESGTADPDAEWTPSGRLTSKNKRRRVVTPRSGLQGQQGTWNNSGPEDFSARTRRTQFPPVPPQYQSNPAPAGGLDGGFQPGYSSGIQYPGNYMLANSNGTYGNGLQYPEPSQTGPYYVPTYGQPYNDVPGYAVPRTLPELNTGWDGHQAPFASRGRGAAGQNFVVNFPAADFDPFNETTASAAQPNQEFLDPSLLLSEAGEPYNNKGDLSEGYDQEMERYREWGRG</sequence>
<comment type="caution">
    <text evidence="6">The sequence shown here is derived from an EMBL/GenBank/DDBJ whole genome shotgun (WGS) entry which is preliminary data.</text>
</comment>
<dbReference type="OrthoDB" id="2307332at2759"/>
<dbReference type="PROSITE" id="PS50118">
    <property type="entry name" value="HMG_BOX_2"/>
    <property type="match status" value="1"/>
</dbReference>
<feature type="region of interest" description="Disordered" evidence="4">
    <location>
        <begin position="230"/>
        <end position="313"/>
    </location>
</feature>
<gene>
    <name evidence="6" type="ORF">K461DRAFT_317756</name>
</gene>
<dbReference type="EMBL" id="ML996081">
    <property type="protein sequence ID" value="KAF2157697.1"/>
    <property type="molecule type" value="Genomic_DNA"/>
</dbReference>
<feature type="DNA-binding region" description="HMG box" evidence="3">
    <location>
        <begin position="164"/>
        <end position="232"/>
    </location>
</feature>
<feature type="domain" description="HMG box" evidence="5">
    <location>
        <begin position="164"/>
        <end position="232"/>
    </location>
</feature>
<protein>
    <recommendedName>
        <fullName evidence="5">HMG box domain-containing protein</fullName>
    </recommendedName>
</protein>
<evidence type="ECO:0000256" key="4">
    <source>
        <dbReference type="SAM" id="MobiDB-lite"/>
    </source>
</evidence>
<dbReference type="Proteomes" id="UP000799439">
    <property type="component" value="Unassembled WGS sequence"/>
</dbReference>
<dbReference type="InterPro" id="IPR036910">
    <property type="entry name" value="HMG_box_dom_sf"/>
</dbReference>
<dbReference type="InterPro" id="IPR009071">
    <property type="entry name" value="HMG_box_dom"/>
</dbReference>
<organism evidence="6 7">
    <name type="scientific">Myriangium duriaei CBS 260.36</name>
    <dbReference type="NCBI Taxonomy" id="1168546"/>
    <lineage>
        <taxon>Eukaryota</taxon>
        <taxon>Fungi</taxon>
        <taxon>Dikarya</taxon>
        <taxon>Ascomycota</taxon>
        <taxon>Pezizomycotina</taxon>
        <taxon>Dothideomycetes</taxon>
        <taxon>Dothideomycetidae</taxon>
        <taxon>Myriangiales</taxon>
        <taxon>Myriangiaceae</taxon>
        <taxon>Myriangium</taxon>
    </lineage>
</organism>
<dbReference type="InterPro" id="IPR051356">
    <property type="entry name" value="SOX/SOX-like_TF"/>
</dbReference>
<feature type="region of interest" description="Disordered" evidence="4">
    <location>
        <begin position="77"/>
        <end position="116"/>
    </location>
</feature>